<evidence type="ECO:0000313" key="2">
    <source>
        <dbReference type="EMBL" id="KAK2097052.1"/>
    </source>
</evidence>
<protein>
    <submittedName>
        <fullName evidence="2">Uncharacterized protein</fullName>
    </submittedName>
</protein>
<comment type="caution">
    <text evidence="2">The sequence shown here is derived from an EMBL/GenBank/DDBJ whole genome shotgun (WGS) entry which is preliminary data.</text>
</comment>
<feature type="transmembrane region" description="Helical" evidence="1">
    <location>
        <begin position="130"/>
        <end position="151"/>
    </location>
</feature>
<sequence length="240" mass="25602">MSSPPSGMPWSPPSAIRTPTCFCDTPKSLPGSAEITRALTCEPESNAHLVAWCWGEIQFSTACVEIVVTVIVVITVAAHVEMVVLVIEVITVAAHVEMVVLVIVVITVAAHVEMVVLVIVVITVAAHVEMVVLVIEVITVAAHVEMVVLVIEVITVAAHVEMVVLVIEVITVAAHVEMVVIVVLTSAFMLPSWHSTRGNGSRCNDCEDPGRAALFIYWHRGGLKRGDGWTPYTGGSGSGR</sequence>
<evidence type="ECO:0000256" key="1">
    <source>
        <dbReference type="SAM" id="Phobius"/>
    </source>
</evidence>
<proteinExistence type="predicted"/>
<keyword evidence="1" id="KW-0472">Membrane</keyword>
<dbReference type="EMBL" id="JASSZA010000012">
    <property type="protein sequence ID" value="KAK2097052.1"/>
    <property type="molecule type" value="Genomic_DNA"/>
</dbReference>
<dbReference type="Proteomes" id="UP001266305">
    <property type="component" value="Unassembled WGS sequence"/>
</dbReference>
<accession>A0ABQ9UIZ8</accession>
<feature type="transmembrane region" description="Helical" evidence="1">
    <location>
        <begin position="66"/>
        <end position="87"/>
    </location>
</feature>
<feature type="transmembrane region" description="Helical" evidence="1">
    <location>
        <begin position="163"/>
        <end position="190"/>
    </location>
</feature>
<keyword evidence="1" id="KW-1133">Transmembrane helix</keyword>
<name>A0ABQ9UIZ8_SAGOE</name>
<keyword evidence="3" id="KW-1185">Reference proteome</keyword>
<keyword evidence="1" id="KW-0812">Transmembrane</keyword>
<reference evidence="2 3" key="1">
    <citation type="submission" date="2023-05" db="EMBL/GenBank/DDBJ databases">
        <title>B98-5 Cell Line De Novo Hybrid Assembly: An Optical Mapping Approach.</title>
        <authorList>
            <person name="Kananen K."/>
            <person name="Auerbach J.A."/>
            <person name="Kautto E."/>
            <person name="Blachly J.S."/>
        </authorList>
    </citation>
    <scope>NUCLEOTIDE SEQUENCE [LARGE SCALE GENOMIC DNA]</scope>
    <source>
        <strain evidence="2">B95-8</strain>
        <tissue evidence="2">Cell line</tissue>
    </source>
</reference>
<evidence type="ECO:0000313" key="3">
    <source>
        <dbReference type="Proteomes" id="UP001266305"/>
    </source>
</evidence>
<gene>
    <name evidence="2" type="ORF">P7K49_026086</name>
</gene>
<feature type="transmembrane region" description="Helical" evidence="1">
    <location>
        <begin position="99"/>
        <end position="124"/>
    </location>
</feature>
<organism evidence="2 3">
    <name type="scientific">Saguinus oedipus</name>
    <name type="common">Cotton-top tamarin</name>
    <name type="synonym">Oedipomidas oedipus</name>
    <dbReference type="NCBI Taxonomy" id="9490"/>
    <lineage>
        <taxon>Eukaryota</taxon>
        <taxon>Metazoa</taxon>
        <taxon>Chordata</taxon>
        <taxon>Craniata</taxon>
        <taxon>Vertebrata</taxon>
        <taxon>Euteleostomi</taxon>
        <taxon>Mammalia</taxon>
        <taxon>Eutheria</taxon>
        <taxon>Euarchontoglires</taxon>
        <taxon>Primates</taxon>
        <taxon>Haplorrhini</taxon>
        <taxon>Platyrrhini</taxon>
        <taxon>Cebidae</taxon>
        <taxon>Callitrichinae</taxon>
        <taxon>Saguinus</taxon>
    </lineage>
</organism>